<reference evidence="2 3" key="2">
    <citation type="submission" date="2016-08" db="EMBL/GenBank/DDBJ databases">
        <title>Pervasive Adenine N6-methylation of Active Genes in Fungi.</title>
        <authorList>
            <consortium name="DOE Joint Genome Institute"/>
            <person name="Mondo S.J."/>
            <person name="Dannebaum R.O."/>
            <person name="Kuo R.C."/>
            <person name="Labutti K."/>
            <person name="Haridas S."/>
            <person name="Kuo A."/>
            <person name="Salamov A."/>
            <person name="Ahrendt S.R."/>
            <person name="Lipzen A."/>
            <person name="Sullivan W."/>
            <person name="Andreopoulos W.B."/>
            <person name="Clum A."/>
            <person name="Lindquist E."/>
            <person name="Daum C."/>
            <person name="Ramamoorthy G.K."/>
            <person name="Gryganskyi A."/>
            <person name="Culley D."/>
            <person name="Magnuson J.K."/>
            <person name="James T.Y."/>
            <person name="O'Malley M.A."/>
            <person name="Stajich J.E."/>
            <person name="Spatafora J.W."/>
            <person name="Visel A."/>
            <person name="Grigoriev I.V."/>
        </authorList>
    </citation>
    <scope>NUCLEOTIDE SEQUENCE [LARGE SCALE GENOMIC DNA]</scope>
    <source>
        <strain evidence="3">finn</strain>
    </source>
</reference>
<dbReference type="Proteomes" id="UP000193719">
    <property type="component" value="Unassembled WGS sequence"/>
</dbReference>
<dbReference type="OrthoDB" id="28939at2759"/>
<dbReference type="STRING" id="1754191.A0A1Y1VNM9"/>
<accession>A0A1Y1VNM9</accession>
<organism evidence="2 3">
    <name type="scientific">Piromyces finnis</name>
    <dbReference type="NCBI Taxonomy" id="1754191"/>
    <lineage>
        <taxon>Eukaryota</taxon>
        <taxon>Fungi</taxon>
        <taxon>Fungi incertae sedis</taxon>
        <taxon>Chytridiomycota</taxon>
        <taxon>Chytridiomycota incertae sedis</taxon>
        <taxon>Neocallimastigomycetes</taxon>
        <taxon>Neocallimastigales</taxon>
        <taxon>Neocallimastigaceae</taxon>
        <taxon>Piromyces</taxon>
    </lineage>
</organism>
<dbReference type="AlphaFoldDB" id="A0A1Y1VNM9"/>
<sequence length="285" mass="32628">MDSFEKKHERGINNMGELLLKGYIMTAQACPVCNCPFFKKTSNSPPFCPLCDDKKENKEKENLKEKEQMEQMEQMMSKESKINEFQTEKKEVSNTNSKKQDSINSKMSELLLAGWTLTNDNCPFCIGVPLMKNKEKQQFCVKCEKYFISEEEAKKQGITIKDEKTENNDKQISTLYNRNEPITKNKAIKHSLDIEDKVTQSINKEIIPPIKKEKKEINSITDEVKVECSKTSVALINQLSLLRSKLEVLNEKDDAFSNTQYIINICDTISSVAKALEACNTILNN</sequence>
<protein>
    <recommendedName>
        <fullName evidence="4">Sjogrens syndrome scleroderma autoantigen 1</fullName>
    </recommendedName>
</protein>
<feature type="compositionally biased region" description="Polar residues" evidence="1">
    <location>
        <begin position="93"/>
        <end position="103"/>
    </location>
</feature>
<gene>
    <name evidence="2" type="ORF">BCR36DRAFT_401287</name>
</gene>
<evidence type="ECO:0000313" key="2">
    <source>
        <dbReference type="EMBL" id="ORX61015.1"/>
    </source>
</evidence>
<feature type="region of interest" description="Disordered" evidence="1">
    <location>
        <begin position="84"/>
        <end position="103"/>
    </location>
</feature>
<reference evidence="2 3" key="1">
    <citation type="submission" date="2016-08" db="EMBL/GenBank/DDBJ databases">
        <title>Genomes of anaerobic fungi encode conserved fungal cellulosomes for biomass hydrolysis.</title>
        <authorList>
            <consortium name="DOE Joint Genome Institute"/>
            <person name="Haitjema C.H."/>
            <person name="Gilmore S.P."/>
            <person name="Henske J.K."/>
            <person name="Solomon K.V."/>
            <person name="De Groot R."/>
            <person name="Kuo A."/>
            <person name="Mondo S.J."/>
            <person name="Salamov A.A."/>
            <person name="Labutti K."/>
            <person name="Zhao Z."/>
            <person name="Chiniquy J."/>
            <person name="Barry K."/>
            <person name="Brewer H.M."/>
            <person name="Purvine S.O."/>
            <person name="Wright A.T."/>
            <person name="Boxma B."/>
            <person name="Van Alen T."/>
            <person name="Hackstein J.H."/>
            <person name="Baker S.E."/>
            <person name="Grigoriev I.V."/>
            <person name="O'Malley M.A."/>
        </authorList>
    </citation>
    <scope>NUCLEOTIDE SEQUENCE [LARGE SCALE GENOMIC DNA]</scope>
    <source>
        <strain evidence="3">finn</strain>
    </source>
</reference>
<evidence type="ECO:0000313" key="3">
    <source>
        <dbReference type="Proteomes" id="UP000193719"/>
    </source>
</evidence>
<dbReference type="InterPro" id="IPR051888">
    <property type="entry name" value="UPF0148_domain"/>
</dbReference>
<evidence type="ECO:0008006" key="4">
    <source>
        <dbReference type="Google" id="ProtNLM"/>
    </source>
</evidence>
<dbReference type="PANTHER" id="PTHR16537">
    <property type="entry name" value="SJOEGREN SYNDROME/SCLERODERMA AUTOANTIGEN 1"/>
    <property type="match status" value="1"/>
</dbReference>
<dbReference type="PANTHER" id="PTHR16537:SF1">
    <property type="entry name" value="PROTEIN ZNRD2"/>
    <property type="match status" value="1"/>
</dbReference>
<comment type="caution">
    <text evidence="2">The sequence shown here is derived from an EMBL/GenBank/DDBJ whole genome shotgun (WGS) entry which is preliminary data.</text>
</comment>
<dbReference type="InterPro" id="IPR009563">
    <property type="entry name" value="SSSCA1"/>
</dbReference>
<name>A0A1Y1VNM9_9FUNG</name>
<proteinExistence type="predicted"/>
<dbReference type="EMBL" id="MCFH01000001">
    <property type="protein sequence ID" value="ORX61015.1"/>
    <property type="molecule type" value="Genomic_DNA"/>
</dbReference>
<evidence type="ECO:0000256" key="1">
    <source>
        <dbReference type="SAM" id="MobiDB-lite"/>
    </source>
</evidence>
<dbReference type="Pfam" id="PF06677">
    <property type="entry name" value="Auto_anti-p27"/>
    <property type="match status" value="2"/>
</dbReference>
<keyword evidence="3" id="KW-1185">Reference proteome</keyword>